<dbReference type="Gene3D" id="2.40.128.130">
    <property type="entry name" value="Autotransporter beta-domain"/>
    <property type="match status" value="1"/>
</dbReference>
<proteinExistence type="predicted"/>
<dbReference type="Pfam" id="PF05275">
    <property type="entry name" value="CopB"/>
    <property type="match status" value="1"/>
</dbReference>
<evidence type="ECO:0000313" key="3">
    <source>
        <dbReference type="Proteomes" id="UP001269375"/>
    </source>
</evidence>
<dbReference type="SUPFAM" id="SSF103515">
    <property type="entry name" value="Autotransporter"/>
    <property type="match status" value="1"/>
</dbReference>
<keyword evidence="3" id="KW-1185">Reference proteome</keyword>
<sequence length="275" mass="31063">MRESIGRWTCLVVSLAMALGVGTQAQAQSAPRTQPLPGKASLDEVVPAHADPRSGSPAHWAPPVDDKAAYHTVRLDRLEYQGTGDSEAYVWDAEAWWGNDRHKLWLKTEGEGDWRTGERDHAEVQALYNRMWDDFWDLQVGLRHDIDPHPSRSYGVFGLQGLAPYGIDTEASLFVSERGDTSARLELEYEWLITQRWVLSPRLEVNASAQRVDELEIGQGITTSETGLRLGYDVTRQVSPYVGISWQNTYGETRRMRDRDEADRFAVVAGISAWY</sequence>
<dbReference type="InterPro" id="IPR036709">
    <property type="entry name" value="Autotransporte_beta_dom_sf"/>
</dbReference>
<evidence type="ECO:0000256" key="1">
    <source>
        <dbReference type="SAM" id="SignalP"/>
    </source>
</evidence>
<reference evidence="2 3" key="1">
    <citation type="submission" date="2023-04" db="EMBL/GenBank/DDBJ databases">
        <title>A long-awaited taxogenomic arrangement of the family Halomonadaceae.</title>
        <authorList>
            <person name="De La Haba R."/>
            <person name="Chuvochina M."/>
            <person name="Wittouck S."/>
            <person name="Arahal D.R."/>
            <person name="Sanchez-Porro C."/>
            <person name="Hugenholtz P."/>
            <person name="Ventosa A."/>
        </authorList>
    </citation>
    <scope>NUCLEOTIDE SEQUENCE [LARGE SCALE GENOMIC DNA]</scope>
    <source>
        <strain evidence="2 3">DSM 22428</strain>
    </source>
</reference>
<name>A0ABU1GW54_9GAMM</name>
<protein>
    <submittedName>
        <fullName evidence="2">Copper resistance protein B</fullName>
    </submittedName>
</protein>
<gene>
    <name evidence="2" type="ORF">QC825_09365</name>
</gene>
<feature type="signal peptide" evidence="1">
    <location>
        <begin position="1"/>
        <end position="27"/>
    </location>
</feature>
<keyword evidence="1" id="KW-0732">Signal</keyword>
<dbReference type="InterPro" id="IPR007939">
    <property type="entry name" value="Cu-R_B_prcur"/>
</dbReference>
<organism evidence="2 3">
    <name type="scientific">Larsenimonas suaedae</name>
    <dbReference type="NCBI Taxonomy" id="1851019"/>
    <lineage>
        <taxon>Bacteria</taxon>
        <taxon>Pseudomonadati</taxon>
        <taxon>Pseudomonadota</taxon>
        <taxon>Gammaproteobacteria</taxon>
        <taxon>Oceanospirillales</taxon>
        <taxon>Halomonadaceae</taxon>
        <taxon>Larsenimonas</taxon>
    </lineage>
</organism>
<feature type="chain" id="PRO_5046353072" evidence="1">
    <location>
        <begin position="28"/>
        <end position="275"/>
    </location>
</feature>
<evidence type="ECO:0000313" key="2">
    <source>
        <dbReference type="EMBL" id="MDR5896280.1"/>
    </source>
</evidence>
<dbReference type="EMBL" id="JARWAO010000004">
    <property type="protein sequence ID" value="MDR5896280.1"/>
    <property type="molecule type" value="Genomic_DNA"/>
</dbReference>
<dbReference type="Proteomes" id="UP001269375">
    <property type="component" value="Unassembled WGS sequence"/>
</dbReference>
<accession>A0ABU1GW54</accession>
<dbReference type="RefSeq" id="WP_251594812.1">
    <property type="nucleotide sequence ID" value="NZ_JAMLJI010000004.1"/>
</dbReference>
<comment type="caution">
    <text evidence="2">The sequence shown here is derived from an EMBL/GenBank/DDBJ whole genome shotgun (WGS) entry which is preliminary data.</text>
</comment>